<dbReference type="SUPFAM" id="SSF46894">
    <property type="entry name" value="C-terminal effector domain of the bipartite response regulators"/>
    <property type="match status" value="1"/>
</dbReference>
<dbReference type="InterPro" id="IPR016032">
    <property type="entry name" value="Sig_transdc_resp-reg_C-effctor"/>
</dbReference>
<dbReference type="EMBL" id="UOED01000011">
    <property type="protein sequence ID" value="VAV86590.1"/>
    <property type="molecule type" value="Genomic_DNA"/>
</dbReference>
<evidence type="ECO:0000256" key="3">
    <source>
        <dbReference type="ARBA" id="ARBA00023163"/>
    </source>
</evidence>
<sequence length="378" mass="43265">MDMMNELRNQDYRDILSLNEIATGCKTIDELQQHTLFKIQRIVGAESSVYFDVNHTSLGWQFVNGISYGVPEKAPKAWCDHYQTKDPFTTKLLNYLKSGGKHIVTSDETVNHADYVQTKFYCDFLAPQSIYHMMTIGLHDGINPIGLIGLHRTSGSTAFSTTDISKINAIIPCLSATVQKIKLSEMATEREEIINALSVDSQHKGVIILDETLNPVFLDEKARNLLEIPPYGGHEVIHKICSCLPPQIIEDCHKLRRRISQSHDRNVNRKIYFTAIHNDQNLNGYIYALMTRNNGMRFLVCFKEQDSKLIKFDNFSIFNLTRREIDIVHLVSVGMTNPEISEKLFISIRTVQNHLRSIYAKVNVHNRTSLVSKLMQRH</sequence>
<evidence type="ECO:0000256" key="2">
    <source>
        <dbReference type="ARBA" id="ARBA00023125"/>
    </source>
</evidence>
<dbReference type="GO" id="GO:0003677">
    <property type="term" value="F:DNA binding"/>
    <property type="evidence" value="ECO:0007669"/>
    <property type="project" value="UniProtKB-KW"/>
</dbReference>
<dbReference type="Gene3D" id="1.10.10.10">
    <property type="entry name" value="Winged helix-like DNA-binding domain superfamily/Winged helix DNA-binding domain"/>
    <property type="match status" value="1"/>
</dbReference>
<keyword evidence="2" id="KW-0238">DNA-binding</keyword>
<dbReference type="AlphaFoldDB" id="A0A3B0QZ75"/>
<feature type="domain" description="HTH luxR-type" evidence="4">
    <location>
        <begin position="313"/>
        <end position="378"/>
    </location>
</feature>
<dbReference type="PROSITE" id="PS00622">
    <property type="entry name" value="HTH_LUXR_1"/>
    <property type="match status" value="1"/>
</dbReference>
<accession>A0A3B0QZ75</accession>
<dbReference type="PRINTS" id="PR00038">
    <property type="entry name" value="HTHLUXR"/>
</dbReference>
<evidence type="ECO:0000256" key="1">
    <source>
        <dbReference type="ARBA" id="ARBA00023015"/>
    </source>
</evidence>
<organism evidence="5">
    <name type="scientific">hydrothermal vent metagenome</name>
    <dbReference type="NCBI Taxonomy" id="652676"/>
    <lineage>
        <taxon>unclassified sequences</taxon>
        <taxon>metagenomes</taxon>
        <taxon>ecological metagenomes</taxon>
    </lineage>
</organism>
<dbReference type="InterPro" id="IPR000792">
    <property type="entry name" value="Tscrpt_reg_LuxR_C"/>
</dbReference>
<gene>
    <name evidence="5" type="ORF">MNBD_ALPHA02-2474</name>
</gene>
<dbReference type="GO" id="GO:0006355">
    <property type="term" value="P:regulation of DNA-templated transcription"/>
    <property type="evidence" value="ECO:0007669"/>
    <property type="project" value="InterPro"/>
</dbReference>
<evidence type="ECO:0000259" key="4">
    <source>
        <dbReference type="PROSITE" id="PS50043"/>
    </source>
</evidence>
<protein>
    <recommendedName>
        <fullName evidence="4">HTH luxR-type domain-containing protein</fullName>
    </recommendedName>
</protein>
<dbReference type="CDD" id="cd06170">
    <property type="entry name" value="LuxR_C_like"/>
    <property type="match status" value="1"/>
</dbReference>
<dbReference type="PANTHER" id="PTHR44688:SF16">
    <property type="entry name" value="DNA-BINDING TRANSCRIPTIONAL ACTIVATOR DEVR_DOSR"/>
    <property type="match status" value="1"/>
</dbReference>
<reference evidence="5" key="1">
    <citation type="submission" date="2018-06" db="EMBL/GenBank/DDBJ databases">
        <authorList>
            <person name="Zhirakovskaya E."/>
        </authorList>
    </citation>
    <scope>NUCLEOTIDE SEQUENCE</scope>
</reference>
<keyword evidence="3" id="KW-0804">Transcription</keyword>
<proteinExistence type="predicted"/>
<evidence type="ECO:0000313" key="5">
    <source>
        <dbReference type="EMBL" id="VAV86590.1"/>
    </source>
</evidence>
<dbReference type="PROSITE" id="PS50043">
    <property type="entry name" value="HTH_LUXR_2"/>
    <property type="match status" value="1"/>
</dbReference>
<name>A0A3B0QZ75_9ZZZZ</name>
<keyword evidence="1" id="KW-0805">Transcription regulation</keyword>
<dbReference type="PANTHER" id="PTHR44688">
    <property type="entry name" value="DNA-BINDING TRANSCRIPTIONAL ACTIVATOR DEVR_DOSR"/>
    <property type="match status" value="1"/>
</dbReference>
<dbReference type="SMART" id="SM00421">
    <property type="entry name" value="HTH_LUXR"/>
    <property type="match status" value="1"/>
</dbReference>
<dbReference type="InterPro" id="IPR036388">
    <property type="entry name" value="WH-like_DNA-bd_sf"/>
</dbReference>
<dbReference type="Pfam" id="PF00196">
    <property type="entry name" value="GerE"/>
    <property type="match status" value="1"/>
</dbReference>